<accession>A0A512NNB7</accession>
<evidence type="ECO:0000313" key="2">
    <source>
        <dbReference type="Proteomes" id="UP000321058"/>
    </source>
</evidence>
<dbReference type="AlphaFoldDB" id="A0A512NNB7"/>
<name>A0A512NNB7_9HYPH</name>
<dbReference type="Proteomes" id="UP000321058">
    <property type="component" value="Unassembled WGS sequence"/>
</dbReference>
<protein>
    <submittedName>
        <fullName evidence="1">Uncharacterized protein</fullName>
    </submittedName>
</protein>
<proteinExistence type="predicted"/>
<keyword evidence="2" id="KW-1185">Reference proteome</keyword>
<gene>
    <name evidence="1" type="ORF">RSO01_75850</name>
</gene>
<dbReference type="RefSeq" id="WP_147155769.1">
    <property type="nucleotide sequence ID" value="NZ_BKAJ01000163.1"/>
</dbReference>
<sequence>MGQSITQIEAAQIHPDAYPVTRVATEFHLRSFDLLTQLEGEITDGLIVATLVHDQLKTPRRKGGGGIRELSRKLEIPAETVRRHVQALVKSGRCVSNKGIVTVPAAALRGRRISTFLRKVYVNTVRLLADLTRIDVAAFGSASRRPVRGGRLEEEQLAIAVAGTGLLLAGFRALRAFWGDLMRGLVYTAIWTANVKHVTNTDPVANRWMVDDSKRVPVSVLTLSRSLRLPYETVRRHADDLVRDGICVRAGRRGLFIPNSFIQRIPNGPVLIHRLVMDFLAELSRAGVKV</sequence>
<comment type="caution">
    <text evidence="1">The sequence shown here is derived from an EMBL/GenBank/DDBJ whole genome shotgun (WGS) entry which is preliminary data.</text>
</comment>
<dbReference type="EMBL" id="BKAJ01000163">
    <property type="protein sequence ID" value="GEP60419.1"/>
    <property type="molecule type" value="Genomic_DNA"/>
</dbReference>
<organism evidence="1 2">
    <name type="scientific">Reyranella soli</name>
    <dbReference type="NCBI Taxonomy" id="1230389"/>
    <lineage>
        <taxon>Bacteria</taxon>
        <taxon>Pseudomonadati</taxon>
        <taxon>Pseudomonadota</taxon>
        <taxon>Alphaproteobacteria</taxon>
        <taxon>Hyphomicrobiales</taxon>
        <taxon>Reyranellaceae</taxon>
        <taxon>Reyranella</taxon>
    </lineage>
</organism>
<reference evidence="1 2" key="1">
    <citation type="submission" date="2019-07" db="EMBL/GenBank/DDBJ databases">
        <title>Whole genome shotgun sequence of Reyranella soli NBRC 108950.</title>
        <authorList>
            <person name="Hosoyama A."/>
            <person name="Uohara A."/>
            <person name="Ohji S."/>
            <person name="Ichikawa N."/>
        </authorList>
    </citation>
    <scope>NUCLEOTIDE SEQUENCE [LARGE SCALE GENOMIC DNA]</scope>
    <source>
        <strain evidence="1 2">NBRC 108950</strain>
    </source>
</reference>
<dbReference type="OrthoDB" id="9814815at2"/>
<evidence type="ECO:0000313" key="1">
    <source>
        <dbReference type="EMBL" id="GEP60419.1"/>
    </source>
</evidence>